<dbReference type="eggNOG" id="COG0768">
    <property type="taxonomic scope" value="Bacteria"/>
</dbReference>
<dbReference type="GO" id="GO:0071555">
    <property type="term" value="P:cell wall organization"/>
    <property type="evidence" value="ECO:0007669"/>
    <property type="project" value="UniProtKB-KW"/>
</dbReference>
<keyword evidence="7 15" id="KW-0812">Transmembrane</keyword>
<dbReference type="Pfam" id="PF00905">
    <property type="entry name" value="Transpeptidase"/>
    <property type="match status" value="1"/>
</dbReference>
<keyword evidence="4" id="KW-0997">Cell inner membrane</keyword>
<keyword evidence="6" id="KW-0645">Protease</keyword>
<dbReference type="AlphaFoldDB" id="A0A017HCZ7"/>
<dbReference type="PANTHER" id="PTHR30627:SF2">
    <property type="entry name" value="PEPTIDOGLYCAN D,D-TRANSPEPTIDASE MRDA"/>
    <property type="match status" value="1"/>
</dbReference>
<gene>
    <name evidence="18" type="ORF">Lokhon_00966</name>
</gene>
<keyword evidence="9" id="KW-0133">Cell shape</keyword>
<comment type="caution">
    <text evidence="18">The sequence shown here is derived from an EMBL/GenBank/DDBJ whole genome shotgun (WGS) entry which is preliminary data.</text>
</comment>
<evidence type="ECO:0000256" key="8">
    <source>
        <dbReference type="ARBA" id="ARBA00022801"/>
    </source>
</evidence>
<organism evidence="18 19">
    <name type="scientific">Limimaricola hongkongensis DSM 17492</name>
    <dbReference type="NCBI Taxonomy" id="1122180"/>
    <lineage>
        <taxon>Bacteria</taxon>
        <taxon>Pseudomonadati</taxon>
        <taxon>Pseudomonadota</taxon>
        <taxon>Alphaproteobacteria</taxon>
        <taxon>Rhodobacterales</taxon>
        <taxon>Paracoccaceae</taxon>
        <taxon>Limimaricola</taxon>
    </lineage>
</organism>
<feature type="compositionally biased region" description="Basic and acidic residues" evidence="14">
    <location>
        <begin position="167"/>
        <end position="190"/>
    </location>
</feature>
<dbReference type="GO" id="GO:0009002">
    <property type="term" value="F:serine-type D-Ala-D-Ala carboxypeptidase activity"/>
    <property type="evidence" value="ECO:0007669"/>
    <property type="project" value="InterPro"/>
</dbReference>
<evidence type="ECO:0000256" key="9">
    <source>
        <dbReference type="ARBA" id="ARBA00022960"/>
    </source>
</evidence>
<evidence type="ECO:0000256" key="4">
    <source>
        <dbReference type="ARBA" id="ARBA00022519"/>
    </source>
</evidence>
<evidence type="ECO:0000256" key="2">
    <source>
        <dbReference type="ARBA" id="ARBA00004236"/>
    </source>
</evidence>
<dbReference type="InterPro" id="IPR050515">
    <property type="entry name" value="Beta-lactam/transpept"/>
</dbReference>
<evidence type="ECO:0000259" key="17">
    <source>
        <dbReference type="Pfam" id="PF03717"/>
    </source>
</evidence>
<protein>
    <submittedName>
        <fullName evidence="18">Penicillin-binding protein 2 (PBP-2)</fullName>
    </submittedName>
</protein>
<keyword evidence="10" id="KW-0573">Peptidoglycan synthesis</keyword>
<reference evidence="18 19" key="1">
    <citation type="submission" date="2013-03" db="EMBL/GenBank/DDBJ databases">
        <authorList>
            <person name="Fiebig A."/>
            <person name="Goeker M."/>
            <person name="Klenk H.-P.P."/>
        </authorList>
    </citation>
    <scope>NUCLEOTIDE SEQUENCE [LARGE SCALE GENOMIC DNA]</scope>
    <source>
        <strain evidence="18 19">DSM 17492</strain>
    </source>
</reference>
<dbReference type="NCBIfam" id="TIGR03423">
    <property type="entry name" value="pbp2_mrdA"/>
    <property type="match status" value="1"/>
</dbReference>
<comment type="subcellular location">
    <subcellularLocation>
        <location evidence="2">Cell membrane</location>
    </subcellularLocation>
    <subcellularLocation>
        <location evidence="1">Membrane</location>
        <topology evidence="1">Single-pass membrane protein</topology>
    </subcellularLocation>
</comment>
<accession>A0A017HCZ7</accession>
<keyword evidence="3" id="KW-1003">Cell membrane</keyword>
<feature type="region of interest" description="Disordered" evidence="14">
    <location>
        <begin position="160"/>
        <end position="190"/>
    </location>
</feature>
<dbReference type="Gene3D" id="3.90.1310.10">
    <property type="entry name" value="Penicillin-binding protein 2a (Domain 2)"/>
    <property type="match status" value="1"/>
</dbReference>
<dbReference type="InterPro" id="IPR001460">
    <property type="entry name" value="PCN-bd_Tpept"/>
</dbReference>
<keyword evidence="5" id="KW-0121">Carboxypeptidase</keyword>
<evidence type="ECO:0000256" key="12">
    <source>
        <dbReference type="ARBA" id="ARBA00023136"/>
    </source>
</evidence>
<dbReference type="GO" id="GO:0008658">
    <property type="term" value="F:penicillin binding"/>
    <property type="evidence" value="ECO:0007669"/>
    <property type="project" value="InterPro"/>
</dbReference>
<dbReference type="STRING" id="1122180.Lokhon_00966"/>
<evidence type="ECO:0000256" key="3">
    <source>
        <dbReference type="ARBA" id="ARBA00022475"/>
    </source>
</evidence>
<keyword evidence="13" id="KW-0961">Cell wall biogenesis/degradation</keyword>
<feature type="transmembrane region" description="Helical" evidence="15">
    <location>
        <begin position="102"/>
        <end position="127"/>
    </location>
</feature>
<dbReference type="InterPro" id="IPR036138">
    <property type="entry name" value="PBP_dimer_sf"/>
</dbReference>
<keyword evidence="19" id="KW-1185">Reference proteome</keyword>
<dbReference type="EMBL" id="APGJ01000004">
    <property type="protein sequence ID" value="EYD72175.1"/>
    <property type="molecule type" value="Genomic_DNA"/>
</dbReference>
<dbReference type="Gene3D" id="3.40.710.10">
    <property type="entry name" value="DD-peptidase/beta-lactamase superfamily"/>
    <property type="match status" value="1"/>
</dbReference>
<dbReference type="GO" id="GO:0071972">
    <property type="term" value="F:peptidoglycan L,D-transpeptidase activity"/>
    <property type="evidence" value="ECO:0007669"/>
    <property type="project" value="TreeGrafter"/>
</dbReference>
<dbReference type="GO" id="GO:0009252">
    <property type="term" value="P:peptidoglycan biosynthetic process"/>
    <property type="evidence" value="ECO:0007669"/>
    <property type="project" value="UniProtKB-KW"/>
</dbReference>
<feature type="domain" description="Penicillin-binding protein transpeptidase" evidence="16">
    <location>
        <begin position="446"/>
        <end position="779"/>
    </location>
</feature>
<dbReference type="HOGENOM" id="CLU_009289_1_2_5"/>
<proteinExistence type="predicted"/>
<dbReference type="PANTHER" id="PTHR30627">
    <property type="entry name" value="PEPTIDOGLYCAN D,D-TRANSPEPTIDASE"/>
    <property type="match status" value="1"/>
</dbReference>
<dbReference type="Proteomes" id="UP000025047">
    <property type="component" value="Unassembled WGS sequence"/>
</dbReference>
<evidence type="ECO:0000256" key="1">
    <source>
        <dbReference type="ARBA" id="ARBA00004167"/>
    </source>
</evidence>
<evidence type="ECO:0000256" key="5">
    <source>
        <dbReference type="ARBA" id="ARBA00022645"/>
    </source>
</evidence>
<evidence type="ECO:0000256" key="15">
    <source>
        <dbReference type="SAM" id="Phobius"/>
    </source>
</evidence>
<dbReference type="GO" id="GO:0006508">
    <property type="term" value="P:proteolysis"/>
    <property type="evidence" value="ECO:0007669"/>
    <property type="project" value="UniProtKB-KW"/>
</dbReference>
<dbReference type="PATRIC" id="fig|1122180.6.peg.960"/>
<dbReference type="InterPro" id="IPR017790">
    <property type="entry name" value="Penicillin-binding_protein_2"/>
</dbReference>
<dbReference type="GO" id="GO:0008360">
    <property type="term" value="P:regulation of cell shape"/>
    <property type="evidence" value="ECO:0007669"/>
    <property type="project" value="UniProtKB-KW"/>
</dbReference>
<feature type="domain" description="Penicillin-binding protein dimerisation" evidence="17">
    <location>
        <begin position="239"/>
        <end position="413"/>
    </location>
</feature>
<keyword evidence="8" id="KW-0378">Hydrolase</keyword>
<feature type="transmembrane region" description="Helical" evidence="15">
    <location>
        <begin position="9"/>
        <end position="29"/>
    </location>
</feature>
<evidence type="ECO:0000256" key="11">
    <source>
        <dbReference type="ARBA" id="ARBA00022989"/>
    </source>
</evidence>
<dbReference type="InterPro" id="IPR012338">
    <property type="entry name" value="Beta-lactam/transpept-like"/>
</dbReference>
<evidence type="ECO:0000259" key="16">
    <source>
        <dbReference type="Pfam" id="PF00905"/>
    </source>
</evidence>
<name>A0A017HCZ7_9RHOB</name>
<evidence type="ECO:0000313" key="19">
    <source>
        <dbReference type="Proteomes" id="UP000025047"/>
    </source>
</evidence>
<keyword evidence="11 15" id="KW-1133">Transmembrane helix</keyword>
<dbReference type="SUPFAM" id="SSF56601">
    <property type="entry name" value="beta-lactamase/transpeptidase-like"/>
    <property type="match status" value="1"/>
</dbReference>
<dbReference type="GO" id="GO:0005886">
    <property type="term" value="C:plasma membrane"/>
    <property type="evidence" value="ECO:0007669"/>
    <property type="project" value="UniProtKB-SubCell"/>
</dbReference>
<dbReference type="SUPFAM" id="SSF56519">
    <property type="entry name" value="Penicillin binding protein dimerisation domain"/>
    <property type="match status" value="1"/>
</dbReference>
<evidence type="ECO:0000313" key="18">
    <source>
        <dbReference type="EMBL" id="EYD72175.1"/>
    </source>
</evidence>
<evidence type="ECO:0000256" key="13">
    <source>
        <dbReference type="ARBA" id="ARBA00023316"/>
    </source>
</evidence>
<dbReference type="Pfam" id="PF03717">
    <property type="entry name" value="PBP_dimer"/>
    <property type="match status" value="1"/>
</dbReference>
<evidence type="ECO:0000256" key="6">
    <source>
        <dbReference type="ARBA" id="ARBA00022670"/>
    </source>
</evidence>
<feature type="transmembrane region" description="Helical" evidence="15">
    <location>
        <begin position="57"/>
        <end position="75"/>
    </location>
</feature>
<evidence type="ECO:0000256" key="14">
    <source>
        <dbReference type="SAM" id="MobiDB-lite"/>
    </source>
</evidence>
<evidence type="ECO:0000256" key="7">
    <source>
        <dbReference type="ARBA" id="ARBA00022692"/>
    </source>
</evidence>
<sequence>MANPRQARLWLGRAGFAGLAMGLIFLRLLPLDTLPPRWAGPDLLLAVVLLWTLRRPALAPVWLVAAIMLLTDFLFQRPPGLMAALTVIATEMLRRRHHRLRAGGFAVEWGAAGLAVAGILAAAQLVLLVTMVPAPPAALVTSQAIATALVYPCRGRRRALAAASRPQPDRHPPEDLRMKRPPKETAESARRIGRRSLVIGAAQLGMVGVLGWRMRSMQVEEGEIYRSLAEENRINMRLIPPARGLIFDRNGVPLAVNEQNYRIVITREEAGDVDDTLDRLARLISLPPEAIESAKTEMRRRSAFVPVTVAERVPWDDVARVTVNAPALPGITAEVGLSRHYPRGSDTAHVVGYVGPVSDYDLSKMDNPDPLMQIPRFQIGKTGVEAKFEEPLRGAAGTKRIEVNAAGRVMREIDREEGKSGADIQLTIDSKLQSYTEARLEGESASVVVMDLETGDLRAVASAPTFDPNLFVRGISVKDWTGLNENKYRPLSAKTVQGAYPPGSTFKMVVALAALESGLVGPEDTEYCPGYTEVGGTRFHCWRRGGHGNVNMHRSLQESCDVYYYEVSQKIGIDRIAEMARRLGIGVAHDVPMSAVSEGVAPDTKWKRDRYGESWRIGDTVNASIGQGYVLATPLQLAVMTARLATGRDVRPRLIHSIGGEIQPSGAGEPMGLNENYLRRVRAAMNDVSNARRGTGFGARIVAEGFEMAGKSGTSQVRRITAEERARGVTSNADLPWERRDHALWVNFAPYDNPRYAVAVVVEHGGGGSSVAAPIARDVTLQALYDGPPPLDAYPSHLRDEIAEQQKRIENHVARGTSASDRA</sequence>
<keyword evidence="12 15" id="KW-0472">Membrane</keyword>
<dbReference type="Gene3D" id="3.30.1390.30">
    <property type="entry name" value="Penicillin-binding protein 2a, domain 3"/>
    <property type="match status" value="1"/>
</dbReference>
<dbReference type="InterPro" id="IPR005311">
    <property type="entry name" value="PBP_dimer"/>
</dbReference>
<evidence type="ECO:0000256" key="10">
    <source>
        <dbReference type="ARBA" id="ARBA00022984"/>
    </source>
</evidence>